<evidence type="ECO:0000313" key="5">
    <source>
        <dbReference type="Proteomes" id="UP000662939"/>
    </source>
</evidence>
<reference evidence="4" key="1">
    <citation type="submission" date="2021-02" db="EMBL/GenBank/DDBJ databases">
        <title>Natronoglycomyces albus gen. nov., sp. nov, a haloalkaliphilic actinobacterium from a soda solonchak soil.</title>
        <authorList>
            <person name="Sorokin D.Y."/>
            <person name="Khijniak T.V."/>
            <person name="Zakharycheva A.P."/>
            <person name="Boueva O.V."/>
            <person name="Ariskina E.V."/>
            <person name="Hahnke R.L."/>
            <person name="Bunk B."/>
            <person name="Sproer C."/>
            <person name="Schumann P."/>
            <person name="Evtushenko L.I."/>
            <person name="Kublanov I.V."/>
        </authorList>
    </citation>
    <scope>NUCLEOTIDE SEQUENCE</scope>
    <source>
        <strain evidence="4">DSM 106290</strain>
    </source>
</reference>
<dbReference type="Pfam" id="PF13563">
    <property type="entry name" value="2_5_RNA_ligase2"/>
    <property type="match status" value="1"/>
</dbReference>
<dbReference type="EC" id="3.1.4.58" evidence="2"/>
<feature type="region of interest" description="Disordered" evidence="3">
    <location>
        <begin position="82"/>
        <end position="130"/>
    </location>
</feature>
<comment type="function">
    <text evidence="2">Hydrolyzes RNA 2',3'-cyclic phosphodiester to an RNA 2'-phosphomonoester.</text>
</comment>
<dbReference type="SUPFAM" id="SSF55144">
    <property type="entry name" value="LigT-like"/>
    <property type="match status" value="1"/>
</dbReference>
<dbReference type="EMBL" id="CP070496">
    <property type="protein sequence ID" value="QSB05465.1"/>
    <property type="molecule type" value="Genomic_DNA"/>
</dbReference>
<feature type="active site" description="Proton donor" evidence="2">
    <location>
        <position position="136"/>
    </location>
</feature>
<feature type="compositionally biased region" description="Low complexity" evidence="3">
    <location>
        <begin position="120"/>
        <end position="129"/>
    </location>
</feature>
<evidence type="ECO:0000256" key="1">
    <source>
        <dbReference type="ARBA" id="ARBA00022801"/>
    </source>
</evidence>
<evidence type="ECO:0000256" key="3">
    <source>
        <dbReference type="SAM" id="MobiDB-lite"/>
    </source>
</evidence>
<dbReference type="PANTHER" id="PTHR35561">
    <property type="entry name" value="RNA 2',3'-CYCLIC PHOSPHODIESTERASE"/>
    <property type="match status" value="1"/>
</dbReference>
<comment type="catalytic activity">
    <reaction evidence="2">
        <text>a 3'-end 2',3'-cyclophospho-ribonucleotide-RNA + H2O = a 3'-end 2'-phospho-ribonucleotide-RNA + H(+)</text>
        <dbReference type="Rhea" id="RHEA:11828"/>
        <dbReference type="Rhea" id="RHEA-COMP:10464"/>
        <dbReference type="Rhea" id="RHEA-COMP:17353"/>
        <dbReference type="ChEBI" id="CHEBI:15377"/>
        <dbReference type="ChEBI" id="CHEBI:15378"/>
        <dbReference type="ChEBI" id="CHEBI:83064"/>
        <dbReference type="ChEBI" id="CHEBI:173113"/>
        <dbReference type="EC" id="3.1.4.58"/>
    </reaction>
</comment>
<dbReference type="InterPro" id="IPR004175">
    <property type="entry name" value="RNA_CPDase"/>
</dbReference>
<dbReference type="Gene3D" id="3.90.1140.10">
    <property type="entry name" value="Cyclic phosphodiesterase"/>
    <property type="match status" value="1"/>
</dbReference>
<dbReference type="InterPro" id="IPR009097">
    <property type="entry name" value="Cyclic_Pdiesterase"/>
</dbReference>
<accession>A0A895XQN7</accession>
<evidence type="ECO:0000256" key="2">
    <source>
        <dbReference type="HAMAP-Rule" id="MF_01940"/>
    </source>
</evidence>
<dbReference type="HAMAP" id="MF_01940">
    <property type="entry name" value="RNA_CPDase"/>
    <property type="match status" value="1"/>
</dbReference>
<feature type="short sequence motif" description="HXTX 2" evidence="2">
    <location>
        <begin position="222"/>
        <end position="225"/>
    </location>
</feature>
<gene>
    <name evidence="4" type="primary">thpR</name>
    <name evidence="4" type="ORF">JQS30_00525</name>
</gene>
<feature type="compositionally biased region" description="Polar residues" evidence="3">
    <location>
        <begin position="82"/>
        <end position="98"/>
    </location>
</feature>
<name>A0A895XQN7_9ACTN</name>
<proteinExistence type="inferred from homology"/>
<dbReference type="NCBIfam" id="TIGR02258">
    <property type="entry name" value="2_5_ligase"/>
    <property type="match status" value="1"/>
</dbReference>
<comment type="similarity">
    <text evidence="2">Belongs to the 2H phosphoesterase superfamily. ThpR family.</text>
</comment>
<evidence type="ECO:0000313" key="4">
    <source>
        <dbReference type="EMBL" id="QSB05465.1"/>
    </source>
</evidence>
<dbReference type="GO" id="GO:0004113">
    <property type="term" value="F:2',3'-cyclic-nucleotide 3'-phosphodiesterase activity"/>
    <property type="evidence" value="ECO:0007669"/>
    <property type="project" value="InterPro"/>
</dbReference>
<feature type="region of interest" description="Disordered" evidence="3">
    <location>
        <begin position="1"/>
        <end position="46"/>
    </location>
</feature>
<organism evidence="4 5">
    <name type="scientific">Natronoglycomyces albus</name>
    <dbReference type="NCBI Taxonomy" id="2811108"/>
    <lineage>
        <taxon>Bacteria</taxon>
        <taxon>Bacillati</taxon>
        <taxon>Actinomycetota</taxon>
        <taxon>Actinomycetes</taxon>
        <taxon>Glycomycetales</taxon>
        <taxon>Glycomycetaceae</taxon>
        <taxon>Natronoglycomyces</taxon>
    </lineage>
</organism>
<dbReference type="RefSeq" id="WP_213171473.1">
    <property type="nucleotide sequence ID" value="NZ_CP070496.1"/>
</dbReference>
<keyword evidence="5" id="KW-1185">Reference proteome</keyword>
<dbReference type="AlphaFoldDB" id="A0A895XQN7"/>
<feature type="short sequence motif" description="HXTX 1" evidence="2">
    <location>
        <begin position="136"/>
        <end position="139"/>
    </location>
</feature>
<dbReference type="Proteomes" id="UP000662939">
    <property type="component" value="Chromosome"/>
</dbReference>
<feature type="compositionally biased region" description="Polar residues" evidence="3">
    <location>
        <begin position="1"/>
        <end position="19"/>
    </location>
</feature>
<keyword evidence="1 2" id="KW-0378">Hydrolase</keyword>
<dbReference type="PANTHER" id="PTHR35561:SF1">
    <property type="entry name" value="RNA 2',3'-CYCLIC PHOSPHODIESTERASE"/>
    <property type="match status" value="1"/>
</dbReference>
<dbReference type="KEGG" id="nav:JQS30_00525"/>
<feature type="active site" description="Proton acceptor" evidence="2">
    <location>
        <position position="222"/>
    </location>
</feature>
<sequence>MSTIRTAQPKNSPSTSGPTANGLPPAAASTPPSPQPQPHANRTEPTEKLRLFVAIPVPADVASDLQSVVADLHIAKHQRTTGFDTNDADINTASSRNRPATRAKPSHHTPSSPSQKSMRGRASGRSSRMVSHDRWHLTIAFLGKVAPPAIPAVTDAIRRAAQRSHPIELAIAGGGRFGRGRYSVVWAGIDGDVDALVELALDVRSELTASGLTPDSKQFRPHITLARPGDRITNQQASQDLLTLRRYHGPTWVANQLVLFDSNYGHQPKGEAPAYRPIDVVGL</sequence>
<protein>
    <recommendedName>
        <fullName evidence="2">RNA 2',3'-cyclic phosphodiesterase</fullName>
        <shortName evidence="2">RNA 2',3'-CPDase</shortName>
        <ecNumber evidence="2">3.1.4.58</ecNumber>
    </recommendedName>
</protein>
<dbReference type="GO" id="GO:0008664">
    <property type="term" value="F:RNA 2',3'-cyclic 3'-phosphodiesterase activity"/>
    <property type="evidence" value="ECO:0007669"/>
    <property type="project" value="UniProtKB-EC"/>
</dbReference>